<organism evidence="1 2">
    <name type="scientific">Pseudomonas syringae pv. japonica str. M301072</name>
    <dbReference type="NCBI Taxonomy" id="629262"/>
    <lineage>
        <taxon>Bacteria</taxon>
        <taxon>Pseudomonadati</taxon>
        <taxon>Pseudomonadota</taxon>
        <taxon>Gammaproteobacteria</taxon>
        <taxon>Pseudomonadales</taxon>
        <taxon>Pseudomonadaceae</taxon>
        <taxon>Pseudomonas</taxon>
        <taxon>Pseudomonas syringae</taxon>
    </lineage>
</organism>
<evidence type="ECO:0000313" key="1">
    <source>
        <dbReference type="EMBL" id="EGH35080.1"/>
    </source>
</evidence>
<dbReference type="Proteomes" id="UP000004471">
    <property type="component" value="Unassembled WGS sequence"/>
</dbReference>
<reference evidence="1 2" key="1">
    <citation type="journal article" date="2011" name="PLoS Pathog.">
        <title>Dynamic evolution of pathogenicity revealed by sequencing and comparative genomics of 19 Pseudomonas syringae isolates.</title>
        <authorList>
            <person name="Baltrus D.A."/>
            <person name="Nishimura M.T."/>
            <person name="Romanchuk A."/>
            <person name="Chang J.H."/>
            <person name="Mukhtar M.S."/>
            <person name="Cherkis K."/>
            <person name="Roach J."/>
            <person name="Grant S.R."/>
            <person name="Jones C.D."/>
            <person name="Dangl J.L."/>
        </authorList>
    </citation>
    <scope>NUCLEOTIDE SEQUENCE [LARGE SCALE GENOMIC DNA]</scope>
    <source>
        <strain evidence="2">M301072PT</strain>
    </source>
</reference>
<gene>
    <name evidence="1" type="ORF">PSYJA_41262</name>
</gene>
<feature type="non-terminal residue" evidence="1">
    <location>
        <position position="58"/>
    </location>
</feature>
<dbReference type="EMBL" id="AEAH01003217">
    <property type="protein sequence ID" value="EGH35080.1"/>
    <property type="molecule type" value="Genomic_DNA"/>
</dbReference>
<comment type="caution">
    <text evidence="1">The sequence shown here is derived from an EMBL/GenBank/DDBJ whole genome shotgun (WGS) entry which is preliminary data.</text>
</comment>
<dbReference type="SUPFAM" id="SSF51905">
    <property type="entry name" value="FAD/NAD(P)-binding domain"/>
    <property type="match status" value="1"/>
</dbReference>
<feature type="non-terminal residue" evidence="1">
    <location>
        <position position="1"/>
    </location>
</feature>
<protein>
    <submittedName>
        <fullName evidence="1">FAD-dependent pyridine nucleotide-disulfide oxidoreductase:BFD-like [2Fe-2S]-binding region</fullName>
    </submittedName>
</protein>
<dbReference type="InterPro" id="IPR036188">
    <property type="entry name" value="FAD/NAD-bd_sf"/>
</dbReference>
<accession>F3FXY8</accession>
<name>F3FXY8_PSESX</name>
<dbReference type="AlphaFoldDB" id="F3FXY8"/>
<evidence type="ECO:0000313" key="2">
    <source>
        <dbReference type="Proteomes" id="UP000004471"/>
    </source>
</evidence>
<sequence length="58" mass="6377">EAQIDYRPQTLVWNAEDHQLDTLQNGTAATVDFSHLIVATGATDRILPVPGWTLPGVY</sequence>
<proteinExistence type="predicted"/>